<sequence length="697" mass="80106">MSQKGALSFLAELARDPAEKLRQVWWLLTDFEAQVWSVSIGYKTARTVDWRVELEDGSLLTQPKNSELLKGFKYFLASSTETCNMRSRRVRAAIPSQQMDFTIALRVIDKLLVNSHIYELGKYGLEGITENHLMHILETYAMTNSSADSIYEFTDRATKYCLNLARDTPAHIIEAVIDKHPSISEVSTSVLELSKYGFQIEEIPSIRAALFHHGFYHGNKAGGYHAGTSALARAIYPNTLNKRIGRARIHILSFFPGEPAYRRELESVVVRSSTPERVTVGRYTKFRAALFSLGMLRGLGVAAPPQSALSSIEHYHVETRRIQRFRLVPFDVIMDQLTKTIEFHFLHGRSILNSYCSLARHCIKAEVSLAQLTNQQVITIIDPKLVDMGVRQLGLISLNERNYGSLIPQKGDKKDFYDRLRSNHGFLELLAIYIGSVEFVIGLLMARRLTELTELPLLGCLDKTLEWLIFDVAKSSKGLWGARDRQARPIDQLGRRMIRELQRFQRYLMKIGYIEEYGQLFSTPDLRGKMKLSPSSIFTYLRNLDLAFDYFESPTNSIGQRYYIRQHQLRRFFALLFFYIFDGQRINGIRWHLGHADAAHVWHYITEVVDGVSLRGAKSQYILERMLKDKDKAYRNLADYIQQTYDISDVLLADDDEVDTYIQEQMALGNITIEPEFFNDEQGMKMKIIVIIKKQGE</sequence>
<dbReference type="InterPro" id="IPR011010">
    <property type="entry name" value="DNA_brk_join_enz"/>
</dbReference>
<dbReference type="AlphaFoldDB" id="A0AAU7F044"/>
<dbReference type="GO" id="GO:0003677">
    <property type="term" value="F:DNA binding"/>
    <property type="evidence" value="ECO:0007669"/>
    <property type="project" value="InterPro"/>
</dbReference>
<reference evidence="1" key="1">
    <citation type="submission" date="2024-05" db="EMBL/GenBank/DDBJ databases">
        <title>Draft genome sequence of Pseudomonas iranensis M7D1.</title>
        <authorList>
            <person name="Miller S.L."/>
            <person name="Nsubuga A."/>
            <person name="Lu N."/>
            <person name="King J."/>
            <person name="Shears P."/>
            <person name="Lawson P.A."/>
        </authorList>
    </citation>
    <scope>NUCLEOTIDE SEQUENCE</scope>
    <source>
        <strain evidence="1">M7D1</strain>
    </source>
</reference>
<accession>A0AAU7F044</accession>
<dbReference type="SUPFAM" id="SSF56349">
    <property type="entry name" value="DNA breaking-rejoining enzymes"/>
    <property type="match status" value="1"/>
</dbReference>
<name>A0AAU7F044_9PSED</name>
<protein>
    <recommendedName>
        <fullName evidence="2">Integrase family protein</fullName>
    </recommendedName>
</protein>
<evidence type="ECO:0008006" key="2">
    <source>
        <dbReference type="Google" id="ProtNLM"/>
    </source>
</evidence>
<evidence type="ECO:0000313" key="1">
    <source>
        <dbReference type="EMBL" id="XBL97470.1"/>
    </source>
</evidence>
<proteinExistence type="predicted"/>
<dbReference type="EMBL" id="CP157354">
    <property type="protein sequence ID" value="XBL97470.1"/>
    <property type="molecule type" value="Genomic_DNA"/>
</dbReference>
<gene>
    <name evidence="1" type="ORF">ABHN08_05750</name>
</gene>
<organism evidence="1">
    <name type="scientific">Pseudomonas iranensis</name>
    <dbReference type="NCBI Taxonomy" id="2745503"/>
    <lineage>
        <taxon>Bacteria</taxon>
        <taxon>Pseudomonadati</taxon>
        <taxon>Pseudomonadota</taxon>
        <taxon>Gammaproteobacteria</taxon>
        <taxon>Pseudomonadales</taxon>
        <taxon>Pseudomonadaceae</taxon>
        <taxon>Pseudomonas</taxon>
    </lineage>
</organism>